<gene>
    <name evidence="2" type="ORF">OTU49_002087</name>
</gene>
<dbReference type="EMBL" id="JARKIK010000029">
    <property type="protein sequence ID" value="KAK8742062.1"/>
    <property type="molecule type" value="Genomic_DNA"/>
</dbReference>
<evidence type="ECO:0000256" key="1">
    <source>
        <dbReference type="SAM" id="SignalP"/>
    </source>
</evidence>
<organism evidence="2 3">
    <name type="scientific">Cherax quadricarinatus</name>
    <name type="common">Australian red claw crayfish</name>
    <dbReference type="NCBI Taxonomy" id="27406"/>
    <lineage>
        <taxon>Eukaryota</taxon>
        <taxon>Metazoa</taxon>
        <taxon>Ecdysozoa</taxon>
        <taxon>Arthropoda</taxon>
        <taxon>Crustacea</taxon>
        <taxon>Multicrustacea</taxon>
        <taxon>Malacostraca</taxon>
        <taxon>Eumalacostraca</taxon>
        <taxon>Eucarida</taxon>
        <taxon>Decapoda</taxon>
        <taxon>Pleocyemata</taxon>
        <taxon>Astacidea</taxon>
        <taxon>Parastacoidea</taxon>
        <taxon>Parastacidae</taxon>
        <taxon>Cherax</taxon>
    </lineage>
</organism>
<protein>
    <submittedName>
        <fullName evidence="2">Uncharacterized protein</fullName>
    </submittedName>
</protein>
<feature type="signal peptide" evidence="1">
    <location>
        <begin position="1"/>
        <end position="18"/>
    </location>
</feature>
<proteinExistence type="predicted"/>
<dbReference type="Proteomes" id="UP001445076">
    <property type="component" value="Unassembled WGS sequence"/>
</dbReference>
<keyword evidence="3" id="KW-1185">Reference proteome</keyword>
<feature type="chain" id="PRO_5043878182" evidence="1">
    <location>
        <begin position="19"/>
        <end position="163"/>
    </location>
</feature>
<evidence type="ECO:0000313" key="3">
    <source>
        <dbReference type="Proteomes" id="UP001445076"/>
    </source>
</evidence>
<comment type="caution">
    <text evidence="2">The sequence shown here is derived from an EMBL/GenBank/DDBJ whole genome shotgun (WGS) entry which is preliminary data.</text>
</comment>
<evidence type="ECO:0000313" key="2">
    <source>
        <dbReference type="EMBL" id="KAK8742062.1"/>
    </source>
</evidence>
<accession>A0AAW0XRG8</accession>
<reference evidence="2 3" key="1">
    <citation type="journal article" date="2024" name="BMC Genomics">
        <title>Genome assembly of redclaw crayfish (Cherax quadricarinatus) provides insights into its immune adaptation and hypoxia tolerance.</title>
        <authorList>
            <person name="Liu Z."/>
            <person name="Zheng J."/>
            <person name="Li H."/>
            <person name="Fang K."/>
            <person name="Wang S."/>
            <person name="He J."/>
            <person name="Zhou D."/>
            <person name="Weng S."/>
            <person name="Chi M."/>
            <person name="Gu Z."/>
            <person name="He J."/>
            <person name="Li F."/>
            <person name="Wang M."/>
        </authorList>
    </citation>
    <scope>NUCLEOTIDE SEQUENCE [LARGE SCALE GENOMIC DNA]</scope>
    <source>
        <strain evidence="2">ZL_2023a</strain>
    </source>
</reference>
<feature type="non-terminal residue" evidence="2">
    <location>
        <position position="163"/>
    </location>
</feature>
<keyword evidence="1" id="KW-0732">Signal</keyword>
<name>A0AAW0XRG8_CHEQU</name>
<dbReference type="AlphaFoldDB" id="A0AAW0XRG8"/>
<sequence>MRLPLLLLVLSWVVFAAGGPQDRERRRGTSWRRHLTRPPGGSERVMAVQAARAKAENHPQWIKCESSVSAASLAEHIVTAQVELVGASTSHLQVKRVFKGDALPTRVVVSTCSDTCCALRRRDTRLFLLGRPNMVEGEVVFPQVAPPLFITLKTLGLIWAAVK</sequence>